<evidence type="ECO:0000256" key="5">
    <source>
        <dbReference type="ARBA" id="ARBA00022723"/>
    </source>
</evidence>
<evidence type="ECO:0000256" key="4">
    <source>
        <dbReference type="ARBA" id="ARBA00022490"/>
    </source>
</evidence>
<evidence type="ECO:0000259" key="7">
    <source>
        <dbReference type="SMART" id="SM01194"/>
    </source>
</evidence>
<name>A0AAE8N0H2_9PEZI</name>
<dbReference type="Pfam" id="PF03465">
    <property type="entry name" value="eRF1_3"/>
    <property type="match status" value="1"/>
</dbReference>
<evidence type="ECO:0000256" key="3">
    <source>
        <dbReference type="ARBA" id="ARBA00009504"/>
    </source>
</evidence>
<dbReference type="Pfam" id="PF26356">
    <property type="entry name" value="Pelota_N"/>
    <property type="match status" value="1"/>
</dbReference>
<gene>
    <name evidence="8" type="ORF">DNG_05790</name>
</gene>
<dbReference type="GO" id="GO:0070651">
    <property type="term" value="P:nonfunctional rRNA decay"/>
    <property type="evidence" value="ECO:0007669"/>
    <property type="project" value="TreeGrafter"/>
</dbReference>
<proteinExistence type="inferred from homology"/>
<dbReference type="NCBIfam" id="TIGR00111">
    <property type="entry name" value="pelota"/>
    <property type="match status" value="1"/>
</dbReference>
<dbReference type="Gene3D" id="3.30.1330.30">
    <property type="match status" value="1"/>
</dbReference>
<dbReference type="FunFam" id="3.30.1330.30:FF:000008">
    <property type="entry name" value="Protein pelota homolog"/>
    <property type="match status" value="1"/>
</dbReference>
<dbReference type="GO" id="GO:0005737">
    <property type="term" value="C:cytoplasm"/>
    <property type="evidence" value="ECO:0007669"/>
    <property type="project" value="UniProtKB-SubCell"/>
</dbReference>
<dbReference type="Pfam" id="PF03464">
    <property type="entry name" value="eRF1_2"/>
    <property type="match status" value="1"/>
</dbReference>
<dbReference type="GO" id="GO:0070966">
    <property type="term" value="P:nuclear-transcribed mRNA catabolic process, no-go decay"/>
    <property type="evidence" value="ECO:0007669"/>
    <property type="project" value="InterPro"/>
</dbReference>
<dbReference type="GO" id="GO:0032790">
    <property type="term" value="P:ribosome disassembly"/>
    <property type="evidence" value="ECO:0007669"/>
    <property type="project" value="TreeGrafter"/>
</dbReference>
<dbReference type="AlphaFoldDB" id="A0AAE8N0H2"/>
<dbReference type="InterPro" id="IPR058547">
    <property type="entry name" value="Pelota_N"/>
</dbReference>
<keyword evidence="4 6" id="KW-0963">Cytoplasm</keyword>
<dbReference type="GO" id="GO:0070481">
    <property type="term" value="P:nuclear-transcribed mRNA catabolic process, non-stop decay"/>
    <property type="evidence" value="ECO:0007669"/>
    <property type="project" value="InterPro"/>
</dbReference>
<accession>A0AAE8N0H2</accession>
<dbReference type="InterPro" id="IPR005141">
    <property type="entry name" value="eRF1_2"/>
</dbReference>
<comment type="function">
    <text evidence="6">Component of the Dom34-Hbs1 complex, a complex that recognizes stalled ribosomes and triggers the No-Go Decay (NGD) pathway (PubMed:20890290). In the Dom34-Hbs1 complex, dom34 recognizes ribosomes stalled at the 3' end of an mRNA and engages stalled ribosomes by destabilizing mRNA in the mRNA channel. Following ribosome-binding, the Dom34-Hbs1 complex promotes the disassembly of stalled ribosomes, followed by degradation of damaged mRNAs as part of the NGD pathway.</text>
</comment>
<dbReference type="FunFam" id="2.30.30.870:FF:000001">
    <property type="entry name" value="Protein pelota homolog"/>
    <property type="match status" value="1"/>
</dbReference>
<dbReference type="InterPro" id="IPR029064">
    <property type="entry name" value="Ribosomal_eL30-like_sf"/>
</dbReference>
<dbReference type="GO" id="GO:0046872">
    <property type="term" value="F:metal ion binding"/>
    <property type="evidence" value="ECO:0007669"/>
    <property type="project" value="UniProtKB-KW"/>
</dbReference>
<evidence type="ECO:0000313" key="9">
    <source>
        <dbReference type="Proteomes" id="UP001187682"/>
    </source>
</evidence>
<comment type="subcellular location">
    <subcellularLocation>
        <location evidence="2 6">Cytoplasm</location>
    </subcellularLocation>
</comment>
<comment type="similarity">
    <text evidence="3 6">Belongs to the eukaryotic release factor 1 family. Pelota subfamily.</text>
</comment>
<dbReference type="InterPro" id="IPR005142">
    <property type="entry name" value="eRF1_3"/>
</dbReference>
<dbReference type="PANTHER" id="PTHR10853">
    <property type="entry name" value="PELOTA"/>
    <property type="match status" value="1"/>
</dbReference>
<dbReference type="SUPFAM" id="SSF55315">
    <property type="entry name" value="L30e-like"/>
    <property type="match status" value="1"/>
</dbReference>
<dbReference type="Proteomes" id="UP001187682">
    <property type="component" value="Unassembled WGS sequence"/>
</dbReference>
<dbReference type="SUPFAM" id="SSF53137">
    <property type="entry name" value="Translational machinery components"/>
    <property type="match status" value="1"/>
</dbReference>
<protein>
    <recommendedName>
        <fullName evidence="6">Protein DOM34 homolog</fullName>
    </recommendedName>
</protein>
<feature type="domain" description="eRF1/Pelota-like N-terminal" evidence="7">
    <location>
        <begin position="1"/>
        <end position="132"/>
    </location>
</feature>
<sequence>MKLLKTSRAAELSEHAVTLLAEEPDDMWNAYNLVLPSDTVRAETTRSVSHVTALGAATSQRVTCVLSVTVESTTWDPTISKLHVKGRISSETSVASMGQYHTLHLEVGRPFTIDRPDGWDSVATTMLRDALRTDKGGAVAAVVMQEGLANICLVTESRTILLQRLERKVPSKRDDPKALASSSRAFYDLVLTNLTREIDFESAPRPLLLASPGFVAADFKTYIGTKAIRGERPDKTLLAMVNNATVLHSPTGHLHSLNDILKSREVAATMRDMRFAKEAQCINQFYEMLRVEDGRAWYGSASVEKVVAEGAVGAGGVLLICDDLFRSEDTETRKKYVALVERVKAGGGDARILSAAHESGERLAMLGGVAAILTYPVYEIEEEEEEAGLAAESEVERPLEGSII</sequence>
<comment type="caution">
    <text evidence="8">The sequence shown here is derived from an EMBL/GenBank/DDBJ whole genome shotgun (WGS) entry which is preliminary data.</text>
</comment>
<keyword evidence="5 6" id="KW-0479">Metal-binding</keyword>
<dbReference type="EMBL" id="ONZQ02000007">
    <property type="protein sequence ID" value="SPO03108.1"/>
    <property type="molecule type" value="Genomic_DNA"/>
</dbReference>
<dbReference type="SUPFAM" id="SSF159065">
    <property type="entry name" value="Dom34/Pelota N-terminal domain-like"/>
    <property type="match status" value="1"/>
</dbReference>
<dbReference type="SMART" id="SM01194">
    <property type="entry name" value="eRF1_1"/>
    <property type="match status" value="1"/>
</dbReference>
<evidence type="ECO:0000313" key="8">
    <source>
        <dbReference type="EMBL" id="SPO03108.1"/>
    </source>
</evidence>
<evidence type="ECO:0000256" key="6">
    <source>
        <dbReference type="RuleBase" id="RU362019"/>
    </source>
</evidence>
<dbReference type="InterPro" id="IPR042226">
    <property type="entry name" value="eFR1_2_sf"/>
</dbReference>
<dbReference type="GO" id="GO:0071025">
    <property type="term" value="P:RNA surveillance"/>
    <property type="evidence" value="ECO:0007669"/>
    <property type="project" value="InterPro"/>
</dbReference>
<dbReference type="Gene3D" id="3.30.420.60">
    <property type="entry name" value="eRF1 domain 2"/>
    <property type="match status" value="1"/>
</dbReference>
<keyword evidence="9" id="KW-1185">Reference proteome</keyword>
<evidence type="ECO:0000256" key="2">
    <source>
        <dbReference type="ARBA" id="ARBA00004496"/>
    </source>
</evidence>
<evidence type="ECO:0000256" key="1">
    <source>
        <dbReference type="ARBA" id="ARBA00001968"/>
    </source>
</evidence>
<reference evidence="8" key="1">
    <citation type="submission" date="2018-03" db="EMBL/GenBank/DDBJ databases">
        <authorList>
            <person name="Guldener U."/>
        </authorList>
    </citation>
    <scope>NUCLEOTIDE SEQUENCE</scope>
</reference>
<dbReference type="Gene3D" id="2.30.30.870">
    <property type="entry name" value="Pelota, domain A"/>
    <property type="match status" value="1"/>
</dbReference>
<organism evidence="8 9">
    <name type="scientific">Cephalotrichum gorgonifer</name>
    <dbReference type="NCBI Taxonomy" id="2041049"/>
    <lineage>
        <taxon>Eukaryota</taxon>
        <taxon>Fungi</taxon>
        <taxon>Dikarya</taxon>
        <taxon>Ascomycota</taxon>
        <taxon>Pezizomycotina</taxon>
        <taxon>Sordariomycetes</taxon>
        <taxon>Hypocreomycetidae</taxon>
        <taxon>Microascales</taxon>
        <taxon>Microascaceae</taxon>
        <taxon>Cephalotrichum</taxon>
    </lineage>
</organism>
<dbReference type="InterPro" id="IPR005140">
    <property type="entry name" value="eRF1_Pelota-like_N"/>
</dbReference>
<dbReference type="InterPro" id="IPR038069">
    <property type="entry name" value="Pelota/DOM34_N"/>
</dbReference>
<dbReference type="InterPro" id="IPR004405">
    <property type="entry name" value="TF_pelota"/>
</dbReference>
<dbReference type="PANTHER" id="PTHR10853:SF0">
    <property type="entry name" value="PROTEIN PELOTA HOMOLOG"/>
    <property type="match status" value="1"/>
</dbReference>
<comment type="cofactor">
    <cofactor evidence="1 6">
        <name>a divalent metal cation</name>
        <dbReference type="ChEBI" id="CHEBI:60240"/>
    </cofactor>
</comment>